<dbReference type="SMART" id="SM01027">
    <property type="entry name" value="Beta-Casp"/>
    <property type="match status" value="1"/>
</dbReference>
<dbReference type="Gene3D" id="3.40.50.10890">
    <property type="match status" value="1"/>
</dbReference>
<dbReference type="GO" id="GO:0016787">
    <property type="term" value="F:hydrolase activity"/>
    <property type="evidence" value="ECO:0007669"/>
    <property type="project" value="UniProtKB-KW"/>
</dbReference>
<dbReference type="Pfam" id="PF10996">
    <property type="entry name" value="Beta-Casp"/>
    <property type="match status" value="1"/>
</dbReference>
<dbReference type="InterPro" id="IPR022712">
    <property type="entry name" value="Beta_Casp"/>
</dbReference>
<dbReference type="Proteomes" id="UP000186879">
    <property type="component" value="Chromosome"/>
</dbReference>
<dbReference type="EMBL" id="CP017921">
    <property type="protein sequence ID" value="APH39949.1"/>
    <property type="molecule type" value="Genomic_DNA"/>
</dbReference>
<dbReference type="PANTHER" id="PTHR11203">
    <property type="entry name" value="CLEAVAGE AND POLYADENYLATION SPECIFICITY FACTOR FAMILY MEMBER"/>
    <property type="match status" value="1"/>
</dbReference>
<dbReference type="GO" id="GO:0004792">
    <property type="term" value="F:thiosulfate-cyanide sulfurtransferase activity"/>
    <property type="evidence" value="ECO:0007669"/>
    <property type="project" value="InterPro"/>
</dbReference>
<dbReference type="Pfam" id="PF07521">
    <property type="entry name" value="RMMBL"/>
    <property type="match status" value="1"/>
</dbReference>
<dbReference type="InterPro" id="IPR001279">
    <property type="entry name" value="Metallo-B-lactamas"/>
</dbReference>
<feature type="domain" description="Metallo-beta-lactamase" evidence="2">
    <location>
        <begin position="13"/>
        <end position="218"/>
    </location>
</feature>
<dbReference type="InterPro" id="IPR001307">
    <property type="entry name" value="Thiosulphate_STrfase_CS"/>
</dbReference>
<proteinExistence type="predicted"/>
<reference evidence="6 8" key="2">
    <citation type="submission" date="2016-10" db="EMBL/GenBank/DDBJ databases">
        <authorList>
            <person name="de Groot N.N."/>
        </authorList>
    </citation>
    <scope>NUCLEOTIDE SEQUENCE [LARGE SCALE GENOMIC DNA]</scope>
    <source>
        <strain evidence="6 8">Z-7982</strain>
    </source>
</reference>
<dbReference type="PROSITE" id="PS00380">
    <property type="entry name" value="RHODANESE_1"/>
    <property type="match status" value="1"/>
</dbReference>
<dbReference type="OrthoDB" id="40950at2157"/>
<reference evidence="5 9" key="3">
    <citation type="submission" date="2018-10" db="EMBL/GenBank/DDBJ databases">
        <title>Cultivation of a novel Methanohalophilus strain from Kebrit Deep of the Red Sea and a genomic comparison of members of the genus Methanohalophilus.</title>
        <authorList>
            <person name="Guan Y."/>
            <person name="Ngugi D.K."/>
            <person name="Stingl U."/>
        </authorList>
    </citation>
    <scope>NUCLEOTIDE SEQUENCE [LARGE SCALE GENOMIC DNA]</scope>
    <source>
        <strain evidence="5 9">DSM 3094</strain>
    </source>
</reference>
<evidence type="ECO:0000259" key="2">
    <source>
        <dbReference type="SMART" id="SM00849"/>
    </source>
</evidence>
<dbReference type="PANTHER" id="PTHR11203:SF52">
    <property type="entry name" value="MRNA 3-END PROCESSING FACTOR"/>
    <property type="match status" value="1"/>
</dbReference>
<dbReference type="AlphaFoldDB" id="A0A1L3Q4Z7"/>
<dbReference type="RefSeq" id="WP_072562346.1">
    <property type="nucleotide sequence ID" value="NZ_CP017921.1"/>
</dbReference>
<dbReference type="SMART" id="SM00849">
    <property type="entry name" value="Lactamase_B"/>
    <property type="match status" value="1"/>
</dbReference>
<dbReference type="InterPro" id="IPR050698">
    <property type="entry name" value="MBL"/>
</dbReference>
<dbReference type="STRING" id="2177.BHR79_07575"/>
<dbReference type="InterPro" id="IPR036866">
    <property type="entry name" value="RibonucZ/Hydroxyglut_hydro"/>
</dbReference>
<sequence length="413" mass="45963">MRIDFKGGCREVGRSAILVNEEILIDYGIKPGDLPDYPVDGIFPKSIFVSHGHLDHCGAVPNLMDLSPEVYMTHMTSRFTEVLGKDTLKISERRGLPEPYDEGDLQKLSQITRRKHFGEEVRTNDYLARIYSAGHIPGASSIYLEDKKGESLLYTGDISTSDSRLVSKADTMPDADILITESTYFGEDHPPRQETEKAFIDSIIDTIDIGGTVIIPAFAIGRTQEIMMLLHSEKIPCFVDGMGVAMTDEMLNHPEYLKDPKKLEQAFGFATIVKGNKRNKIPLEGSVIVTTAGMLNGGPVLYYLDKKADDPKTKVMLTGYQVEGTNGRLALDSGFLEINDRIQHLRCKLEQYDFSAHCGDKELKGLVRDFCDRGTETVYTMHGDDAEGFAQWIMDEIGVEAYAPATGETLMTR</sequence>
<gene>
    <name evidence="4" type="ORF">BHR79_07575</name>
    <name evidence="5" type="ORF">EFE40_02645</name>
    <name evidence="6" type="ORF">SAMN04515625_0993</name>
</gene>
<evidence type="ECO:0000313" key="7">
    <source>
        <dbReference type="Proteomes" id="UP000186879"/>
    </source>
</evidence>
<keyword evidence="7" id="KW-1185">Reference proteome</keyword>
<organism evidence="4 7">
    <name type="scientific">Methanohalophilus halophilus</name>
    <dbReference type="NCBI Taxonomy" id="2177"/>
    <lineage>
        <taxon>Archaea</taxon>
        <taxon>Methanobacteriati</taxon>
        <taxon>Methanobacteriota</taxon>
        <taxon>Stenosarchaea group</taxon>
        <taxon>Methanomicrobia</taxon>
        <taxon>Methanosarcinales</taxon>
        <taxon>Methanosarcinaceae</taxon>
        <taxon>Methanohalophilus</taxon>
    </lineage>
</organism>
<dbReference type="Pfam" id="PF00753">
    <property type="entry name" value="Lactamase_B"/>
    <property type="match status" value="1"/>
</dbReference>
<evidence type="ECO:0000313" key="5">
    <source>
        <dbReference type="EMBL" id="RNI09993.1"/>
    </source>
</evidence>
<dbReference type="Proteomes" id="UP000267921">
    <property type="component" value="Unassembled WGS sequence"/>
</dbReference>
<evidence type="ECO:0000313" key="8">
    <source>
        <dbReference type="Proteomes" id="UP000198669"/>
    </source>
</evidence>
<evidence type="ECO:0000259" key="3">
    <source>
        <dbReference type="SMART" id="SM01027"/>
    </source>
</evidence>
<evidence type="ECO:0000313" key="4">
    <source>
        <dbReference type="EMBL" id="APH39949.1"/>
    </source>
</evidence>
<dbReference type="Proteomes" id="UP000198669">
    <property type="component" value="Unassembled WGS sequence"/>
</dbReference>
<feature type="domain" description="Beta-Casp" evidence="3">
    <location>
        <begin position="223"/>
        <end position="330"/>
    </location>
</feature>
<evidence type="ECO:0000313" key="6">
    <source>
        <dbReference type="EMBL" id="SDW48039.1"/>
    </source>
</evidence>
<name>A0A1L3Q4Z7_9EURY</name>
<dbReference type="CDD" id="cd16295">
    <property type="entry name" value="TTHA0252-CPSF-like_MBL-fold"/>
    <property type="match status" value="1"/>
</dbReference>
<dbReference type="KEGG" id="mhaz:BHR79_07575"/>
<dbReference type="SUPFAM" id="SSF56281">
    <property type="entry name" value="Metallo-hydrolase/oxidoreductase"/>
    <property type="match status" value="1"/>
</dbReference>
<keyword evidence="1 5" id="KW-0378">Hydrolase</keyword>
<dbReference type="GO" id="GO:0004521">
    <property type="term" value="F:RNA endonuclease activity"/>
    <property type="evidence" value="ECO:0007669"/>
    <property type="project" value="TreeGrafter"/>
</dbReference>
<reference evidence="4 7" key="1">
    <citation type="submission" date="2016-10" db="EMBL/GenBank/DDBJ databases">
        <title>Methanohalophilus halophilus.</title>
        <authorList>
            <person name="L'haridon S."/>
        </authorList>
    </citation>
    <scope>NUCLEOTIDE SEQUENCE [LARGE SCALE GENOMIC DNA]</scope>
    <source>
        <strain evidence="4 7">Z-7982</strain>
    </source>
</reference>
<accession>A0A1L3Q4Z7</accession>
<dbReference type="Gene3D" id="3.60.15.10">
    <property type="entry name" value="Ribonuclease Z/Hydroxyacylglutathione hydrolase-like"/>
    <property type="match status" value="1"/>
</dbReference>
<dbReference type="EMBL" id="FNMU01000003">
    <property type="protein sequence ID" value="SDW48039.1"/>
    <property type="molecule type" value="Genomic_DNA"/>
</dbReference>
<dbReference type="InterPro" id="IPR011108">
    <property type="entry name" value="RMMBL"/>
</dbReference>
<protein>
    <submittedName>
        <fullName evidence="5">MBL fold metallo-hydrolase</fullName>
    </submittedName>
    <submittedName>
        <fullName evidence="6">Putative mRNA 3-end processing factor</fullName>
    </submittedName>
    <submittedName>
        <fullName evidence="4">mRNA 3'-end processing factor</fullName>
    </submittedName>
</protein>
<dbReference type="GeneID" id="30583618"/>
<evidence type="ECO:0000313" key="9">
    <source>
        <dbReference type="Proteomes" id="UP000267921"/>
    </source>
</evidence>
<evidence type="ECO:0000256" key="1">
    <source>
        <dbReference type="ARBA" id="ARBA00022801"/>
    </source>
</evidence>
<dbReference type="EMBL" id="RJJG01000003">
    <property type="protein sequence ID" value="RNI09993.1"/>
    <property type="molecule type" value="Genomic_DNA"/>
</dbReference>